<dbReference type="FunFam" id="3.80.10.10:FF:001164">
    <property type="entry name" value="GH01279p"/>
    <property type="match status" value="1"/>
</dbReference>
<dbReference type="AlphaFoldDB" id="A0A1L4D207"/>
<dbReference type="Proteomes" id="UP000184731">
    <property type="component" value="Chromosome"/>
</dbReference>
<dbReference type="InterPro" id="IPR003591">
    <property type="entry name" value="Leu-rich_rpt_typical-subtyp"/>
</dbReference>
<accession>A0A1L4D207</accession>
<name>A0A1L4D207_9BACT</name>
<evidence type="ECO:0000313" key="3">
    <source>
        <dbReference type="EMBL" id="APJ04245.1"/>
    </source>
</evidence>
<proteinExistence type="predicted"/>
<dbReference type="SMART" id="SM00364">
    <property type="entry name" value="LRR_BAC"/>
    <property type="match status" value="10"/>
</dbReference>
<dbReference type="InterPro" id="IPR001611">
    <property type="entry name" value="Leu-rich_rpt"/>
</dbReference>
<keyword evidence="4" id="KW-1185">Reference proteome</keyword>
<protein>
    <submittedName>
        <fullName evidence="3">Uncharacterized protein</fullName>
    </submittedName>
</protein>
<sequence length="851" mass="98590">MNVFRDMFLLGGVFLTIYYVNKSLNNEEQIAQNNNKDISQYSDQKEKSVEEESTVVSMPVKNKMQTSNANNKMCTYSLEKSEENECVEIVYLVPDVQSNVIEGKFARSQDLSLTSGGVTENHEELNRFILPLDNHYNDDIIKNRFIVNAENSDQKCYEVKFQINSQFINLAQVPNSVPKATHCQFHINDAEGNKVNSFAILLNHTFKYWVNLNNDSLPVQSAKAIQSYMQNSSKEFEEGLIDIPDYDIDLSPFTGFHYIKALKLNGKNLISLHEGIFSGMENLKKLYLMDSQISRVTQGMFSGLGNLEFLTLSHNRITSLPENVFHKLPNLKELFLVENKLTLLPEKLFYGLNSLEILFLSENNFEFIPDEIFRDLVNLEVLGMWLNNINRLPNSMKNLLKIKEIFFYNNPHIDFDFSVFNNLENLDLRSTNLNEFPQNIVKIKNLNKLWIGSNDFKEIPVNIIELKNLEELDLSSSKIINIPKEIFYGLQNLKKLNLSYMRYMNINENIKIGLKELKKLEGLNLNSNDLNHLPEDFFTPFVNLKELKLSSTQLEILPNSILQLKNLEKLNLSNNKFNSLPEGIFSTLTRLKDLNLYNVIFNNKNYKPIKEDTFSNLKDLESIKINGMNLESLYNDKDRSNDVTLFKGLKNLTYINLSDNNLSKIPEELRELNKLKTIILNGNKINEIPSWFAEEFPDLEDLRLTSCSLQEFPKNVLLLNKLKKLELRNNRLTSLPENIKNLQKLDRLELNNNKFSIFPEELLLLKNLTILDLGNNNISILPERVRNLRKLKQFHLFHNQIAALPKSIVQMNNLESFDLGQNKFTAVPLEIKEMEGIKYLSIGNNELYIRD</sequence>
<reference evidence="3 4" key="1">
    <citation type="submission" date="2016-10" db="EMBL/GenBank/DDBJ databases">
        <title>Silvanigrella aquatica sp. nov., isolated from a freshwater lake located in the Black Forest, Germany, description of Silvanigrellaceae fam. nov., Silvanigrellales ord. nov., reclassification of the order Bdellovibrionales in the class Oligoflexia, reclassification of the families Bacteriovoracaceae and Halobacteriovoraceae in the new order Bacteriovoracales ord. nov., and reclassification of the family Pseudobacteriovoracaceae in the order Oligoflexiales.</title>
        <authorList>
            <person name="Hahn M.W."/>
            <person name="Schmidt J."/>
            <person name="Koll U."/>
            <person name="Rohde M."/>
            <person name="Verbag S."/>
            <person name="Pitt A."/>
            <person name="Nakai R."/>
            <person name="Naganuma T."/>
            <person name="Lang E."/>
        </authorList>
    </citation>
    <scope>NUCLEOTIDE SEQUENCE [LARGE SCALE GENOMIC DNA]</scope>
    <source>
        <strain evidence="3 4">MWH-Nonnen-W8red</strain>
    </source>
</reference>
<dbReference type="PANTHER" id="PTHR48051">
    <property type="match status" value="1"/>
</dbReference>
<dbReference type="GO" id="GO:0009274">
    <property type="term" value="C:peptidoglycan-based cell wall"/>
    <property type="evidence" value="ECO:0007669"/>
    <property type="project" value="UniProtKB-ARBA"/>
</dbReference>
<organism evidence="3 4">
    <name type="scientific">Silvanigrella aquatica</name>
    <dbReference type="NCBI Taxonomy" id="1915309"/>
    <lineage>
        <taxon>Bacteria</taxon>
        <taxon>Pseudomonadati</taxon>
        <taxon>Bdellovibrionota</taxon>
        <taxon>Oligoflexia</taxon>
        <taxon>Silvanigrellales</taxon>
        <taxon>Silvanigrellaceae</taxon>
        <taxon>Silvanigrella</taxon>
    </lineage>
</organism>
<keyword evidence="1" id="KW-0433">Leucine-rich repeat</keyword>
<dbReference type="SMART" id="SM00365">
    <property type="entry name" value="LRR_SD22"/>
    <property type="match status" value="7"/>
</dbReference>
<dbReference type="SUPFAM" id="SSF52058">
    <property type="entry name" value="L domain-like"/>
    <property type="match status" value="3"/>
</dbReference>
<dbReference type="PROSITE" id="PS51450">
    <property type="entry name" value="LRR"/>
    <property type="match status" value="7"/>
</dbReference>
<dbReference type="EMBL" id="CP017834">
    <property type="protein sequence ID" value="APJ04245.1"/>
    <property type="molecule type" value="Genomic_DNA"/>
</dbReference>
<evidence type="ECO:0000256" key="1">
    <source>
        <dbReference type="ARBA" id="ARBA00022614"/>
    </source>
</evidence>
<evidence type="ECO:0000313" key="4">
    <source>
        <dbReference type="Proteomes" id="UP000184731"/>
    </source>
</evidence>
<keyword evidence="2" id="KW-0677">Repeat</keyword>
<dbReference type="GO" id="GO:0005737">
    <property type="term" value="C:cytoplasm"/>
    <property type="evidence" value="ECO:0007669"/>
    <property type="project" value="TreeGrafter"/>
</dbReference>
<dbReference type="SMART" id="SM00369">
    <property type="entry name" value="LRR_TYP"/>
    <property type="match status" value="15"/>
</dbReference>
<dbReference type="STRING" id="1915309.AXG55_10130"/>
<dbReference type="Gene3D" id="3.80.10.10">
    <property type="entry name" value="Ribonuclease Inhibitor"/>
    <property type="match status" value="5"/>
</dbReference>
<dbReference type="Pfam" id="PF13855">
    <property type="entry name" value="LRR_8"/>
    <property type="match status" value="3"/>
</dbReference>
<dbReference type="InterPro" id="IPR032675">
    <property type="entry name" value="LRR_dom_sf"/>
</dbReference>
<dbReference type="PANTHER" id="PTHR48051:SF42">
    <property type="entry name" value="LEUCINE-RICH REPEAT-CONTAINING PROTEIN 18-LIKE"/>
    <property type="match status" value="1"/>
</dbReference>
<gene>
    <name evidence="3" type="ORF">AXG55_10130</name>
</gene>
<dbReference type="InterPro" id="IPR050216">
    <property type="entry name" value="LRR_domain-containing"/>
</dbReference>
<dbReference type="Pfam" id="PF00560">
    <property type="entry name" value="LRR_1"/>
    <property type="match status" value="2"/>
</dbReference>
<dbReference type="RefSeq" id="WP_148697999.1">
    <property type="nucleotide sequence ID" value="NZ_CP017834.1"/>
</dbReference>
<evidence type="ECO:0000256" key="2">
    <source>
        <dbReference type="ARBA" id="ARBA00022737"/>
    </source>
</evidence>
<dbReference type="KEGG" id="saqi:AXG55_10130"/>
<dbReference type="OrthoDB" id="5702881at2"/>